<keyword evidence="7 8" id="KW-0472">Membrane</keyword>
<dbReference type="GO" id="GO:0016887">
    <property type="term" value="F:ATP hydrolysis activity"/>
    <property type="evidence" value="ECO:0007669"/>
    <property type="project" value="InterPro"/>
</dbReference>
<evidence type="ECO:0000313" key="12">
    <source>
        <dbReference type="Proteomes" id="UP000528322"/>
    </source>
</evidence>
<feature type="domain" description="ABC transmembrane type-1" evidence="10">
    <location>
        <begin position="19"/>
        <end position="300"/>
    </location>
</feature>
<dbReference type="GO" id="GO:0015421">
    <property type="term" value="F:ABC-type oligopeptide transporter activity"/>
    <property type="evidence" value="ECO:0007669"/>
    <property type="project" value="TreeGrafter"/>
</dbReference>
<accession>A0A7W7Y2A0</accession>
<feature type="transmembrane region" description="Helical" evidence="8">
    <location>
        <begin position="56"/>
        <end position="74"/>
    </location>
</feature>
<gene>
    <name evidence="11" type="ORF">HNR37_000068</name>
</gene>
<feature type="transmembrane region" description="Helical" evidence="8">
    <location>
        <begin position="128"/>
        <end position="151"/>
    </location>
</feature>
<dbReference type="EC" id="3.6.3.-" evidence="11"/>
<evidence type="ECO:0000256" key="1">
    <source>
        <dbReference type="ARBA" id="ARBA00004651"/>
    </source>
</evidence>
<protein>
    <submittedName>
        <fullName evidence="11">Subfamily B ATP-binding cassette protein MsbA</fullName>
        <ecNumber evidence="11">3.6.3.-</ecNumber>
    </submittedName>
</protein>
<dbReference type="Gene3D" id="1.20.1560.10">
    <property type="entry name" value="ABC transporter type 1, transmembrane domain"/>
    <property type="match status" value="1"/>
</dbReference>
<evidence type="ECO:0000259" key="9">
    <source>
        <dbReference type="PROSITE" id="PS50893"/>
    </source>
</evidence>
<dbReference type="CDD" id="cd18552">
    <property type="entry name" value="ABC_6TM_MsbA_like"/>
    <property type="match status" value="1"/>
</dbReference>
<evidence type="ECO:0000256" key="7">
    <source>
        <dbReference type="ARBA" id="ARBA00023136"/>
    </source>
</evidence>
<keyword evidence="3 8" id="KW-0812">Transmembrane</keyword>
<dbReference type="InterPro" id="IPR036640">
    <property type="entry name" value="ABC1_TM_sf"/>
</dbReference>
<dbReference type="PROSITE" id="PS50929">
    <property type="entry name" value="ABC_TM1F"/>
    <property type="match status" value="1"/>
</dbReference>
<dbReference type="InterPro" id="IPR003593">
    <property type="entry name" value="AAA+_ATPase"/>
</dbReference>
<dbReference type="InterPro" id="IPR027417">
    <property type="entry name" value="P-loop_NTPase"/>
</dbReference>
<dbReference type="SUPFAM" id="SSF90123">
    <property type="entry name" value="ABC transporter transmembrane region"/>
    <property type="match status" value="1"/>
</dbReference>
<feature type="transmembrane region" description="Helical" evidence="8">
    <location>
        <begin position="157"/>
        <end position="175"/>
    </location>
</feature>
<evidence type="ECO:0000256" key="8">
    <source>
        <dbReference type="SAM" id="Phobius"/>
    </source>
</evidence>
<evidence type="ECO:0000256" key="2">
    <source>
        <dbReference type="ARBA" id="ARBA00022448"/>
    </source>
</evidence>
<evidence type="ECO:0000256" key="4">
    <source>
        <dbReference type="ARBA" id="ARBA00022741"/>
    </source>
</evidence>
<keyword evidence="6 8" id="KW-1133">Transmembrane helix</keyword>
<evidence type="ECO:0000313" key="11">
    <source>
        <dbReference type="EMBL" id="MBB5020765.1"/>
    </source>
</evidence>
<evidence type="ECO:0000259" key="10">
    <source>
        <dbReference type="PROSITE" id="PS50929"/>
    </source>
</evidence>
<dbReference type="PROSITE" id="PS50893">
    <property type="entry name" value="ABC_TRANSPORTER_2"/>
    <property type="match status" value="1"/>
</dbReference>
<dbReference type="EMBL" id="JACHID010000001">
    <property type="protein sequence ID" value="MBB5020765.1"/>
    <property type="molecule type" value="Genomic_DNA"/>
</dbReference>
<reference evidence="11 12" key="1">
    <citation type="submission" date="2020-08" db="EMBL/GenBank/DDBJ databases">
        <title>Genomic Encyclopedia of Type Strains, Phase IV (KMG-IV): sequencing the most valuable type-strain genomes for metagenomic binning, comparative biology and taxonomic classification.</title>
        <authorList>
            <person name="Goeker M."/>
        </authorList>
    </citation>
    <scope>NUCLEOTIDE SEQUENCE [LARGE SCALE GENOMIC DNA]</scope>
    <source>
        <strain evidence="11 12">DSM 22071</strain>
    </source>
</reference>
<comment type="subcellular location">
    <subcellularLocation>
        <location evidence="1">Cell membrane</location>
        <topology evidence="1">Multi-pass membrane protein</topology>
    </subcellularLocation>
</comment>
<keyword evidence="5 11" id="KW-0067">ATP-binding</keyword>
<dbReference type="GO" id="GO:0005524">
    <property type="term" value="F:ATP binding"/>
    <property type="evidence" value="ECO:0007669"/>
    <property type="project" value="UniProtKB-KW"/>
</dbReference>
<dbReference type="AlphaFoldDB" id="A0A7W7Y2A0"/>
<dbReference type="PANTHER" id="PTHR43394">
    <property type="entry name" value="ATP-DEPENDENT PERMEASE MDL1, MITOCHONDRIAL"/>
    <property type="match status" value="1"/>
</dbReference>
<keyword evidence="11" id="KW-0378">Hydrolase</keyword>
<keyword evidence="12" id="KW-1185">Reference proteome</keyword>
<organism evidence="11 12">
    <name type="scientific">Desulfurispira natronophila</name>
    <dbReference type="NCBI Taxonomy" id="682562"/>
    <lineage>
        <taxon>Bacteria</taxon>
        <taxon>Pseudomonadati</taxon>
        <taxon>Chrysiogenota</taxon>
        <taxon>Chrysiogenia</taxon>
        <taxon>Chrysiogenales</taxon>
        <taxon>Chrysiogenaceae</taxon>
        <taxon>Desulfurispira</taxon>
    </lineage>
</organism>
<dbReference type="GO" id="GO:0005886">
    <property type="term" value="C:plasma membrane"/>
    <property type="evidence" value="ECO:0007669"/>
    <property type="project" value="UniProtKB-SubCell"/>
</dbReference>
<evidence type="ECO:0000256" key="6">
    <source>
        <dbReference type="ARBA" id="ARBA00022989"/>
    </source>
</evidence>
<comment type="caution">
    <text evidence="11">The sequence shown here is derived from an EMBL/GenBank/DDBJ whole genome shotgun (WGS) entry which is preliminary data.</text>
</comment>
<dbReference type="Gene3D" id="3.40.50.300">
    <property type="entry name" value="P-loop containing nucleotide triphosphate hydrolases"/>
    <property type="match status" value="1"/>
</dbReference>
<feature type="transmembrane region" description="Helical" evidence="8">
    <location>
        <begin position="240"/>
        <end position="259"/>
    </location>
</feature>
<dbReference type="FunFam" id="3.40.50.300:FF:000287">
    <property type="entry name" value="Multidrug ABC transporter ATP-binding protein"/>
    <property type="match status" value="1"/>
</dbReference>
<dbReference type="SMART" id="SM00382">
    <property type="entry name" value="AAA"/>
    <property type="match status" value="1"/>
</dbReference>
<evidence type="ECO:0000256" key="5">
    <source>
        <dbReference type="ARBA" id="ARBA00022840"/>
    </source>
</evidence>
<dbReference type="SUPFAM" id="SSF52540">
    <property type="entry name" value="P-loop containing nucleoside triphosphate hydrolases"/>
    <property type="match status" value="1"/>
</dbReference>
<name>A0A7W7Y2A0_9BACT</name>
<dbReference type="PROSITE" id="PS00211">
    <property type="entry name" value="ABC_TRANSPORTER_1"/>
    <property type="match status" value="1"/>
</dbReference>
<dbReference type="InterPro" id="IPR011527">
    <property type="entry name" value="ABC1_TM_dom"/>
</dbReference>
<dbReference type="InterPro" id="IPR003439">
    <property type="entry name" value="ABC_transporter-like_ATP-bd"/>
</dbReference>
<dbReference type="InterPro" id="IPR039421">
    <property type="entry name" value="Type_1_exporter"/>
</dbReference>
<sequence length="587" mass="65490">MVARRLFRYILPHYKLLMVSVFFGVLVAGTDAATAYLVKPVLDDIMIARNEQLLILLPIGIILLFIIKGICTFVQQYTVKVVGQLVVQDIRNQLYRHMLDLSLRFFQERSTGALMSRSLNDIDIMRGAIAKAAIVIIKDTLTVILLLALIFYQSWQLAILAFVVMPLTYFPVRAISRRIRKYTRFAQAKIADLSQTLQETFSGIKVIKAFGLEPQMTDHFRQTNQRYFSFTRKAIKGGSAASPTVELFTGFGIAITIWYGGTLVVQGTMTTGELFSFMAALAMLYKPIKQLLALYATLQASFGAAERVFDVLDTEPEISEPQSPVEVPLPIHEVAFQGVHFAYDSHELVLEDINLRAGRNEVVALVGMSGGGKTTLVSLLARFYDVTRGSITINGVDVRQIGRQQLSKLISFVDQETILFNQSIRYNLQCGNASASEDDIWSALRSANADVFVSNLPEGIDTVIGDRGIRLSGGQRQRICLARAIVKDAPVLILDEATSALDNESEALVQEALNNLMQNRTTFVIAHRLSTITHANQILVLDKGRIVERGTHQELLQYDGVYRRYYAMQFSQTHTEKDVVSTGDSQV</sequence>
<keyword evidence="4" id="KW-0547">Nucleotide-binding</keyword>
<evidence type="ECO:0000256" key="3">
    <source>
        <dbReference type="ARBA" id="ARBA00022692"/>
    </source>
</evidence>
<feature type="domain" description="ABC transporter" evidence="9">
    <location>
        <begin position="334"/>
        <end position="568"/>
    </location>
</feature>
<dbReference type="Pfam" id="PF00664">
    <property type="entry name" value="ABC_membrane"/>
    <property type="match status" value="1"/>
</dbReference>
<dbReference type="PANTHER" id="PTHR43394:SF1">
    <property type="entry name" value="ATP-BINDING CASSETTE SUB-FAMILY B MEMBER 10, MITOCHONDRIAL"/>
    <property type="match status" value="1"/>
</dbReference>
<proteinExistence type="predicted"/>
<dbReference type="Proteomes" id="UP000528322">
    <property type="component" value="Unassembled WGS sequence"/>
</dbReference>
<keyword evidence="2" id="KW-0813">Transport</keyword>
<dbReference type="InterPro" id="IPR017871">
    <property type="entry name" value="ABC_transporter-like_CS"/>
</dbReference>
<dbReference type="Pfam" id="PF00005">
    <property type="entry name" value="ABC_tran"/>
    <property type="match status" value="1"/>
</dbReference>